<reference evidence="4" key="1">
    <citation type="journal article" date="2019" name="Int. J. Syst. Evol. Microbiol.">
        <title>The Global Catalogue of Microorganisms (GCM) 10K type strain sequencing project: providing services to taxonomists for standard genome sequencing and annotation.</title>
        <authorList>
            <consortium name="The Broad Institute Genomics Platform"/>
            <consortium name="The Broad Institute Genome Sequencing Center for Infectious Disease"/>
            <person name="Wu L."/>
            <person name="Ma J."/>
        </authorList>
    </citation>
    <scope>NUCLEOTIDE SEQUENCE [LARGE SCALE GENOMIC DNA]</scope>
    <source>
        <strain evidence="4">JCM 17316</strain>
    </source>
</reference>
<keyword evidence="2" id="KW-0472">Membrane</keyword>
<proteinExistence type="predicted"/>
<feature type="region of interest" description="Disordered" evidence="1">
    <location>
        <begin position="1"/>
        <end position="21"/>
    </location>
</feature>
<gene>
    <name evidence="3" type="ORF">GCM10022416_55250</name>
</gene>
<dbReference type="RefSeq" id="WP_345024590.1">
    <property type="nucleotide sequence ID" value="NZ_BAABDO010000128.1"/>
</dbReference>
<feature type="transmembrane region" description="Helical" evidence="2">
    <location>
        <begin position="47"/>
        <end position="66"/>
    </location>
</feature>
<keyword evidence="4" id="KW-1185">Reference proteome</keyword>
<feature type="transmembrane region" description="Helical" evidence="2">
    <location>
        <begin position="72"/>
        <end position="90"/>
    </location>
</feature>
<dbReference type="Proteomes" id="UP001500266">
    <property type="component" value="Unassembled WGS sequence"/>
</dbReference>
<protein>
    <submittedName>
        <fullName evidence="3">Uncharacterized protein</fullName>
    </submittedName>
</protein>
<feature type="transmembrane region" description="Helical" evidence="2">
    <location>
        <begin position="131"/>
        <end position="150"/>
    </location>
</feature>
<dbReference type="EMBL" id="BAABDO010000128">
    <property type="protein sequence ID" value="GAA4155073.1"/>
    <property type="molecule type" value="Genomic_DNA"/>
</dbReference>
<sequence length="316" mass="32321">MAASGPVPGAQSGARQTTSATVTVQVSPQVAGAWGQMRRRVDVVRSCTGRVATVAGAVAAGAVVAAPGALPVALLGTAVVTAAGAGILRLQMPHSGHQKATATVLYAVPGVTLSALLIGERIAAEAVWWGGTRPLQILAVAVWAAGTWLLRPARVARRMATAPPPPAPEVVPAAHIDAHPAARWWAERAAREGGPAAGTVLEGIERTGERGMTAIIRATTDGEPVPEISIRRLSALMDIPEDEISIKPVPGRGAGVRRLTIGTADPAAADPTTVWAERIAPLAMPDAVLTDIRVGTPRTDTDTADAGVSMIKESDA</sequence>
<organism evidence="3 4">
    <name type="scientific">Actinomadura keratinilytica</name>
    <dbReference type="NCBI Taxonomy" id="547461"/>
    <lineage>
        <taxon>Bacteria</taxon>
        <taxon>Bacillati</taxon>
        <taxon>Actinomycetota</taxon>
        <taxon>Actinomycetes</taxon>
        <taxon>Streptosporangiales</taxon>
        <taxon>Thermomonosporaceae</taxon>
        <taxon>Actinomadura</taxon>
    </lineage>
</organism>
<feature type="transmembrane region" description="Helical" evidence="2">
    <location>
        <begin position="102"/>
        <end position="119"/>
    </location>
</feature>
<evidence type="ECO:0000256" key="2">
    <source>
        <dbReference type="SAM" id="Phobius"/>
    </source>
</evidence>
<evidence type="ECO:0000313" key="3">
    <source>
        <dbReference type="EMBL" id="GAA4155073.1"/>
    </source>
</evidence>
<name>A0ABP7ZEG9_9ACTN</name>
<accession>A0ABP7ZEG9</accession>
<keyword evidence="2" id="KW-0812">Transmembrane</keyword>
<evidence type="ECO:0000313" key="4">
    <source>
        <dbReference type="Proteomes" id="UP001500266"/>
    </source>
</evidence>
<evidence type="ECO:0000256" key="1">
    <source>
        <dbReference type="SAM" id="MobiDB-lite"/>
    </source>
</evidence>
<keyword evidence="2" id="KW-1133">Transmembrane helix</keyword>
<comment type="caution">
    <text evidence="3">The sequence shown here is derived from an EMBL/GenBank/DDBJ whole genome shotgun (WGS) entry which is preliminary data.</text>
</comment>